<evidence type="ECO:0000313" key="2">
    <source>
        <dbReference type="Proteomes" id="UP000036947"/>
    </source>
</evidence>
<organism evidence="1 2">
    <name type="scientific">Tolypocladium ophioglossoides (strain CBS 100239)</name>
    <name type="common">Snaketongue truffleclub</name>
    <name type="synonym">Elaphocordyceps ophioglossoides</name>
    <dbReference type="NCBI Taxonomy" id="1163406"/>
    <lineage>
        <taxon>Eukaryota</taxon>
        <taxon>Fungi</taxon>
        <taxon>Dikarya</taxon>
        <taxon>Ascomycota</taxon>
        <taxon>Pezizomycotina</taxon>
        <taxon>Sordariomycetes</taxon>
        <taxon>Hypocreomycetidae</taxon>
        <taxon>Hypocreales</taxon>
        <taxon>Ophiocordycipitaceae</taxon>
        <taxon>Tolypocladium</taxon>
    </lineage>
</organism>
<sequence>HELKKLFKTKLRRVTGVRPGVRRGTSHRARSQTKHRTVLMIPPFPVIKATFVEVLTDCRLVDGKFLLLTATCSLRLTEIQSRNFAYLEILT</sequence>
<protein>
    <submittedName>
        <fullName evidence="1">Uncharacterized protein</fullName>
    </submittedName>
</protein>
<accession>A0A0L0N8G3</accession>
<proteinExistence type="predicted"/>
<feature type="non-terminal residue" evidence="1">
    <location>
        <position position="1"/>
    </location>
</feature>
<keyword evidence="2" id="KW-1185">Reference proteome</keyword>
<gene>
    <name evidence="1" type="ORF">TOPH_05313</name>
</gene>
<evidence type="ECO:0000313" key="1">
    <source>
        <dbReference type="EMBL" id="KND90075.1"/>
    </source>
</evidence>
<dbReference type="Proteomes" id="UP000036947">
    <property type="component" value="Unassembled WGS sequence"/>
</dbReference>
<dbReference type="AlphaFoldDB" id="A0A0L0N8G3"/>
<comment type="caution">
    <text evidence="1">The sequence shown here is derived from an EMBL/GenBank/DDBJ whole genome shotgun (WGS) entry which is preliminary data.</text>
</comment>
<name>A0A0L0N8G3_TOLOC</name>
<dbReference type="EMBL" id="LFRF01000015">
    <property type="protein sequence ID" value="KND90075.1"/>
    <property type="molecule type" value="Genomic_DNA"/>
</dbReference>
<reference evidence="1 2" key="1">
    <citation type="journal article" date="2015" name="BMC Genomics">
        <title>The genome of the truffle-parasite Tolypocladium ophioglossoides and the evolution of antifungal peptaibiotics.</title>
        <authorList>
            <person name="Quandt C.A."/>
            <person name="Bushley K.E."/>
            <person name="Spatafora J.W."/>
        </authorList>
    </citation>
    <scope>NUCLEOTIDE SEQUENCE [LARGE SCALE GENOMIC DNA]</scope>
    <source>
        <strain evidence="1 2">CBS 100239</strain>
    </source>
</reference>